<reference evidence="2 3" key="1">
    <citation type="submission" date="2016-07" db="EMBL/GenBank/DDBJ databases">
        <title>Pervasive Adenine N6-methylation of Active Genes in Fungi.</title>
        <authorList>
            <consortium name="DOE Joint Genome Institute"/>
            <person name="Mondo S.J."/>
            <person name="Dannebaum R.O."/>
            <person name="Kuo R.C."/>
            <person name="Labutti K."/>
            <person name="Haridas S."/>
            <person name="Kuo A."/>
            <person name="Salamov A."/>
            <person name="Ahrendt S.R."/>
            <person name="Lipzen A."/>
            <person name="Sullivan W."/>
            <person name="Andreopoulos W.B."/>
            <person name="Clum A."/>
            <person name="Lindquist E."/>
            <person name="Daum C."/>
            <person name="Ramamoorthy G.K."/>
            <person name="Gryganskyi A."/>
            <person name="Culley D."/>
            <person name="Magnuson J.K."/>
            <person name="James T.Y."/>
            <person name="O'Malley M.A."/>
            <person name="Stajich J.E."/>
            <person name="Spatafora J.W."/>
            <person name="Visel A."/>
            <person name="Grigoriev I.V."/>
        </authorList>
    </citation>
    <scope>NUCLEOTIDE SEQUENCE [LARGE SCALE GENOMIC DNA]</scope>
    <source>
        <strain evidence="2 3">CBS 931.73</strain>
    </source>
</reference>
<evidence type="ECO:0000313" key="2">
    <source>
        <dbReference type="EMBL" id="ORX78502.1"/>
    </source>
</evidence>
<proteinExistence type="predicted"/>
<evidence type="ECO:0000313" key="3">
    <source>
        <dbReference type="Proteomes" id="UP000193498"/>
    </source>
</evidence>
<sequence>MFFCEFITLNKYNLPILNSINWDIKISYSDEVKFGSANIKNIERLRLYVDAYLSGKYDYPDKYKQQFRQKFNNLKHKFDQEYNQNAGHEINYVLKQQLEQNLQNVNQEYEKFERNLTTIEREHKREILEQESKLFNFKYIKHLSDDELEEFKNIFILQLYLRYYRRDKIIVFCQNLDLDV</sequence>
<comment type="caution">
    <text evidence="2">The sequence shown here is derived from an EMBL/GenBank/DDBJ whole genome shotgun (WGS) entry which is preliminary data.</text>
</comment>
<keyword evidence="1" id="KW-0175">Coiled coil</keyword>
<keyword evidence="3" id="KW-1185">Reference proteome</keyword>
<dbReference type="Proteomes" id="UP000193498">
    <property type="component" value="Unassembled WGS sequence"/>
</dbReference>
<protein>
    <submittedName>
        <fullName evidence="2">Uncharacterized protein</fullName>
    </submittedName>
</protein>
<evidence type="ECO:0000256" key="1">
    <source>
        <dbReference type="SAM" id="Coils"/>
    </source>
</evidence>
<dbReference type="EMBL" id="MCFE01000822">
    <property type="protein sequence ID" value="ORX78502.1"/>
    <property type="molecule type" value="Genomic_DNA"/>
</dbReference>
<dbReference type="InParanoid" id="A0A1Y1WYJ9"/>
<name>A0A1Y1WYJ9_9FUNG</name>
<accession>A0A1Y1WYJ9</accession>
<feature type="coiled-coil region" evidence="1">
    <location>
        <begin position="95"/>
        <end position="129"/>
    </location>
</feature>
<dbReference type="AlphaFoldDB" id="A0A1Y1WYJ9"/>
<gene>
    <name evidence="2" type="ORF">K493DRAFT_308697</name>
</gene>
<organism evidence="2 3">
    <name type="scientific">Basidiobolus meristosporus CBS 931.73</name>
    <dbReference type="NCBI Taxonomy" id="1314790"/>
    <lineage>
        <taxon>Eukaryota</taxon>
        <taxon>Fungi</taxon>
        <taxon>Fungi incertae sedis</taxon>
        <taxon>Zoopagomycota</taxon>
        <taxon>Entomophthoromycotina</taxon>
        <taxon>Basidiobolomycetes</taxon>
        <taxon>Basidiobolales</taxon>
        <taxon>Basidiobolaceae</taxon>
        <taxon>Basidiobolus</taxon>
    </lineage>
</organism>